<keyword evidence="1" id="KW-0472">Membrane</keyword>
<accession>A0A9D7E799</accession>
<evidence type="ECO:0000313" key="2">
    <source>
        <dbReference type="EMBL" id="MBK6972452.1"/>
    </source>
</evidence>
<gene>
    <name evidence="2" type="ORF">IPH26_05670</name>
</gene>
<sequence length="91" mass="10410">MTQRHKLFWTTVSFVGTSANAVKTQIWTALISMLLLRYLQMSSRFGWSLANLVALLRMNLFTHRDLMAWLDQPFATPPDPQDNPQAVLAFA</sequence>
<feature type="transmembrane region" description="Helical" evidence="1">
    <location>
        <begin position="45"/>
        <end position="62"/>
    </location>
</feature>
<evidence type="ECO:0000256" key="1">
    <source>
        <dbReference type="SAM" id="Phobius"/>
    </source>
</evidence>
<keyword evidence="1" id="KW-1133">Transmembrane helix</keyword>
<evidence type="ECO:0000313" key="3">
    <source>
        <dbReference type="Proteomes" id="UP000807785"/>
    </source>
</evidence>
<organism evidence="2 3">
    <name type="scientific">Candidatus Methylophosphatis roskildensis</name>
    <dbReference type="NCBI Taxonomy" id="2899263"/>
    <lineage>
        <taxon>Bacteria</taxon>
        <taxon>Pseudomonadati</taxon>
        <taxon>Pseudomonadota</taxon>
        <taxon>Betaproteobacteria</taxon>
        <taxon>Nitrosomonadales</taxon>
        <taxon>Sterolibacteriaceae</taxon>
        <taxon>Candidatus Methylophosphatis</taxon>
    </lineage>
</organism>
<name>A0A9D7E799_9PROT</name>
<dbReference type="AlphaFoldDB" id="A0A9D7E799"/>
<protein>
    <recommendedName>
        <fullName evidence="4">Transposase</fullName>
    </recommendedName>
</protein>
<evidence type="ECO:0008006" key="4">
    <source>
        <dbReference type="Google" id="ProtNLM"/>
    </source>
</evidence>
<dbReference type="Proteomes" id="UP000807785">
    <property type="component" value="Unassembled WGS sequence"/>
</dbReference>
<comment type="caution">
    <text evidence="2">The sequence shown here is derived from an EMBL/GenBank/DDBJ whole genome shotgun (WGS) entry which is preliminary data.</text>
</comment>
<keyword evidence="1" id="KW-0812">Transmembrane</keyword>
<dbReference type="EMBL" id="JADJEV010000002">
    <property type="protein sequence ID" value="MBK6972452.1"/>
    <property type="molecule type" value="Genomic_DNA"/>
</dbReference>
<proteinExistence type="predicted"/>
<reference evidence="2" key="1">
    <citation type="submission" date="2020-10" db="EMBL/GenBank/DDBJ databases">
        <title>Connecting structure to function with the recovery of over 1000 high-quality activated sludge metagenome-assembled genomes encoding full-length rRNA genes using long-read sequencing.</title>
        <authorList>
            <person name="Singleton C.M."/>
            <person name="Petriglieri F."/>
            <person name="Kristensen J.M."/>
            <person name="Kirkegaard R.H."/>
            <person name="Michaelsen T.Y."/>
            <person name="Andersen M.H."/>
            <person name="Karst S.M."/>
            <person name="Dueholm M.S."/>
            <person name="Nielsen P.H."/>
            <person name="Albertsen M."/>
        </authorList>
    </citation>
    <scope>NUCLEOTIDE SEQUENCE</scope>
    <source>
        <strain evidence="2">Bjer_18-Q3-R1-45_BAT3C.347</strain>
    </source>
</reference>